<dbReference type="Proteomes" id="UP001164746">
    <property type="component" value="Chromosome 2"/>
</dbReference>
<evidence type="ECO:0000313" key="2">
    <source>
        <dbReference type="Proteomes" id="UP001164746"/>
    </source>
</evidence>
<organism evidence="1 2">
    <name type="scientific">Mya arenaria</name>
    <name type="common">Soft-shell clam</name>
    <dbReference type="NCBI Taxonomy" id="6604"/>
    <lineage>
        <taxon>Eukaryota</taxon>
        <taxon>Metazoa</taxon>
        <taxon>Spiralia</taxon>
        <taxon>Lophotrochozoa</taxon>
        <taxon>Mollusca</taxon>
        <taxon>Bivalvia</taxon>
        <taxon>Autobranchia</taxon>
        <taxon>Heteroconchia</taxon>
        <taxon>Euheterodonta</taxon>
        <taxon>Imparidentia</taxon>
        <taxon>Neoheterodontei</taxon>
        <taxon>Myida</taxon>
        <taxon>Myoidea</taxon>
        <taxon>Myidae</taxon>
        <taxon>Mya</taxon>
    </lineage>
</organism>
<reference evidence="1" key="1">
    <citation type="submission" date="2022-11" db="EMBL/GenBank/DDBJ databases">
        <title>Centuries of genome instability and evolution in soft-shell clam transmissible cancer (bioRxiv).</title>
        <authorList>
            <person name="Hart S.F.M."/>
            <person name="Yonemitsu M.A."/>
            <person name="Giersch R.M."/>
            <person name="Beal B.F."/>
            <person name="Arriagada G."/>
            <person name="Davis B.W."/>
            <person name="Ostrander E.A."/>
            <person name="Goff S.P."/>
            <person name="Metzger M.J."/>
        </authorList>
    </citation>
    <scope>NUCLEOTIDE SEQUENCE</scope>
    <source>
        <strain evidence="1">MELC-2E11</strain>
        <tissue evidence="1">Siphon/mantle</tissue>
    </source>
</reference>
<sequence length="113" mass="13094">MLKMAPIDECSKAFETILYHSGKFGSYQRRLYVVVCSMHIVCSAVLTYTHVIPYLVHHEECTERITAPGNASIYFRLNNWTVNYPASCRSYYVNDIGLENDWVFPQENNTFTV</sequence>
<accession>A0ABY7DDY3</accession>
<gene>
    <name evidence="1" type="ORF">MAR_028556</name>
</gene>
<keyword evidence="2" id="KW-1185">Reference proteome</keyword>
<protein>
    <submittedName>
        <fullName evidence="1">Uncharacterized protein</fullName>
    </submittedName>
</protein>
<dbReference type="EMBL" id="CP111013">
    <property type="protein sequence ID" value="WAQ95866.1"/>
    <property type="molecule type" value="Genomic_DNA"/>
</dbReference>
<proteinExistence type="predicted"/>
<name>A0ABY7DDY3_MYAAR</name>
<evidence type="ECO:0000313" key="1">
    <source>
        <dbReference type="EMBL" id="WAQ95866.1"/>
    </source>
</evidence>